<gene>
    <name evidence="1" type="ORF">LITE_LOCUS39116</name>
</gene>
<accession>A0AAV0PP72</accession>
<organism evidence="1 2">
    <name type="scientific">Linum tenue</name>
    <dbReference type="NCBI Taxonomy" id="586396"/>
    <lineage>
        <taxon>Eukaryota</taxon>
        <taxon>Viridiplantae</taxon>
        <taxon>Streptophyta</taxon>
        <taxon>Embryophyta</taxon>
        <taxon>Tracheophyta</taxon>
        <taxon>Spermatophyta</taxon>
        <taxon>Magnoliopsida</taxon>
        <taxon>eudicotyledons</taxon>
        <taxon>Gunneridae</taxon>
        <taxon>Pentapetalae</taxon>
        <taxon>rosids</taxon>
        <taxon>fabids</taxon>
        <taxon>Malpighiales</taxon>
        <taxon>Linaceae</taxon>
        <taxon>Linum</taxon>
    </lineage>
</organism>
<dbReference type="Proteomes" id="UP001154282">
    <property type="component" value="Unassembled WGS sequence"/>
</dbReference>
<keyword evidence="2" id="KW-1185">Reference proteome</keyword>
<sequence length="10" mass="1165">MQIRITTLSC</sequence>
<comment type="caution">
    <text evidence="1">The sequence shown here is derived from an EMBL/GenBank/DDBJ whole genome shotgun (WGS) entry which is preliminary data.</text>
</comment>
<proteinExistence type="predicted"/>
<dbReference type="EMBL" id="CAMGYJ010000009">
    <property type="protein sequence ID" value="CAI0472016.1"/>
    <property type="molecule type" value="Genomic_DNA"/>
</dbReference>
<name>A0AAV0PP72_9ROSI</name>
<evidence type="ECO:0000313" key="1">
    <source>
        <dbReference type="EMBL" id="CAI0472016.1"/>
    </source>
</evidence>
<protein>
    <submittedName>
        <fullName evidence="1">Uncharacterized protein</fullName>
    </submittedName>
</protein>
<reference evidence="1" key="1">
    <citation type="submission" date="2022-08" db="EMBL/GenBank/DDBJ databases">
        <authorList>
            <person name="Gutierrez-Valencia J."/>
        </authorList>
    </citation>
    <scope>NUCLEOTIDE SEQUENCE</scope>
</reference>
<evidence type="ECO:0000313" key="2">
    <source>
        <dbReference type="Proteomes" id="UP001154282"/>
    </source>
</evidence>